<dbReference type="AlphaFoldDB" id="A0AA97F9Q7"/>
<dbReference type="InterPro" id="IPR036849">
    <property type="entry name" value="Enolase-like_C_sf"/>
</dbReference>
<dbReference type="PANTHER" id="PTHR13794">
    <property type="entry name" value="ENOLASE SUPERFAMILY, MANDELATE RACEMASE"/>
    <property type="match status" value="1"/>
</dbReference>
<dbReference type="SUPFAM" id="SSF54826">
    <property type="entry name" value="Enolase N-terminal domain-like"/>
    <property type="match status" value="1"/>
</dbReference>
<proteinExistence type="predicted"/>
<dbReference type="Proteomes" id="UP001302429">
    <property type="component" value="Chromosome"/>
</dbReference>
<evidence type="ECO:0000256" key="2">
    <source>
        <dbReference type="ARBA" id="ARBA00001946"/>
    </source>
</evidence>
<dbReference type="GO" id="GO:0000287">
    <property type="term" value="F:magnesium ion binding"/>
    <property type="evidence" value="ECO:0007669"/>
    <property type="project" value="UniProtKB-ARBA"/>
</dbReference>
<dbReference type="PANTHER" id="PTHR13794:SF58">
    <property type="entry name" value="MITOCHONDRIAL ENOLASE SUPERFAMILY MEMBER 1"/>
    <property type="match status" value="1"/>
</dbReference>
<keyword evidence="9" id="KW-1185">Reference proteome</keyword>
<gene>
    <name evidence="8" type="ORF">RB602_02700</name>
</gene>
<evidence type="ECO:0000256" key="3">
    <source>
        <dbReference type="ARBA" id="ARBA00013142"/>
    </source>
</evidence>
<comment type="catalytic activity">
    <reaction evidence="1">
        <text>L-fuconate = 2-dehydro-3-deoxy-L-fuconate + H2O</text>
        <dbReference type="Rhea" id="RHEA:22772"/>
        <dbReference type="ChEBI" id="CHEBI:15377"/>
        <dbReference type="ChEBI" id="CHEBI:21291"/>
        <dbReference type="ChEBI" id="CHEBI:37448"/>
        <dbReference type="EC" id="4.2.1.68"/>
    </reaction>
</comment>
<dbReference type="PROSITE" id="PS00909">
    <property type="entry name" value="MR_MLE_2"/>
    <property type="match status" value="1"/>
</dbReference>
<evidence type="ECO:0000256" key="5">
    <source>
        <dbReference type="ARBA" id="ARBA00022842"/>
    </source>
</evidence>
<dbReference type="GO" id="GO:0050023">
    <property type="term" value="F:L-fuconate dehydratase activity"/>
    <property type="evidence" value="ECO:0007669"/>
    <property type="project" value="UniProtKB-EC"/>
</dbReference>
<evidence type="ECO:0000256" key="4">
    <source>
        <dbReference type="ARBA" id="ARBA00022723"/>
    </source>
</evidence>
<keyword evidence="4" id="KW-0479">Metal-binding</keyword>
<dbReference type="InterPro" id="IPR034610">
    <property type="entry name" value="L-fuconate_dehydratase"/>
</dbReference>
<protein>
    <recommendedName>
        <fullName evidence="3">L-fuconate dehydratase</fullName>
        <ecNumber evidence="3">4.2.1.68</ecNumber>
    </recommendedName>
</protein>
<dbReference type="EC" id="4.2.1.68" evidence="3"/>
<dbReference type="InterPro" id="IPR029017">
    <property type="entry name" value="Enolase-like_N"/>
</dbReference>
<dbReference type="Gene3D" id="3.30.390.10">
    <property type="entry name" value="Enolase-like, N-terminal domain"/>
    <property type="match status" value="1"/>
</dbReference>
<organism evidence="8 9">
    <name type="scientific">Alterisphingorhabdus coralli</name>
    <dbReference type="NCBI Taxonomy" id="3071408"/>
    <lineage>
        <taxon>Bacteria</taxon>
        <taxon>Pseudomonadati</taxon>
        <taxon>Pseudomonadota</taxon>
        <taxon>Alphaproteobacteria</taxon>
        <taxon>Sphingomonadales</taxon>
        <taxon>Sphingomonadaceae</taxon>
        <taxon>Alterisphingorhabdus (ex Yan et al. 2024)</taxon>
    </lineage>
</organism>
<keyword evidence="5" id="KW-0460">Magnesium</keyword>
<dbReference type="SUPFAM" id="SSF51604">
    <property type="entry name" value="Enolase C-terminal domain-like"/>
    <property type="match status" value="1"/>
</dbReference>
<accession>A0AA97F9Q7</accession>
<reference evidence="8 9" key="1">
    <citation type="submission" date="2023-10" db="EMBL/GenBank/DDBJ databases">
        <title>Complete genome sequence of a Sphingomonadaceae bacterium.</title>
        <authorList>
            <person name="Yan C."/>
        </authorList>
    </citation>
    <scope>NUCLEOTIDE SEQUENCE [LARGE SCALE GENOMIC DNA]</scope>
    <source>
        <strain evidence="8 9">SCSIO 66989</strain>
    </source>
</reference>
<dbReference type="InterPro" id="IPR013341">
    <property type="entry name" value="Mandelate_racemase_N_dom"/>
</dbReference>
<evidence type="ECO:0000256" key="6">
    <source>
        <dbReference type="ARBA" id="ARBA00023239"/>
    </source>
</evidence>
<keyword evidence="6" id="KW-0456">Lyase</keyword>
<comment type="cofactor">
    <cofactor evidence="2">
        <name>Mg(2+)</name>
        <dbReference type="ChEBI" id="CHEBI:18420"/>
    </cofactor>
</comment>
<feature type="domain" description="Mandelate racemase/muconate lactonizing enzyme C-terminal" evidence="7">
    <location>
        <begin position="212"/>
        <end position="308"/>
    </location>
</feature>
<name>A0AA97F9Q7_9SPHN</name>
<evidence type="ECO:0000313" key="8">
    <source>
        <dbReference type="EMBL" id="WOE75642.1"/>
    </source>
</evidence>
<dbReference type="RefSeq" id="WP_317082726.1">
    <property type="nucleotide sequence ID" value="NZ_CP136594.1"/>
</dbReference>
<dbReference type="SFLD" id="SFLDS00001">
    <property type="entry name" value="Enolase"/>
    <property type="match status" value="1"/>
</dbReference>
<evidence type="ECO:0000256" key="1">
    <source>
        <dbReference type="ARBA" id="ARBA00001737"/>
    </source>
</evidence>
<dbReference type="Pfam" id="PF02746">
    <property type="entry name" value="MR_MLE_N"/>
    <property type="match status" value="1"/>
</dbReference>
<dbReference type="SFLD" id="SFLDF00111">
    <property type="entry name" value="L-fuconate_dehydratase"/>
    <property type="match status" value="1"/>
</dbReference>
<dbReference type="EMBL" id="CP136594">
    <property type="protein sequence ID" value="WOE75642.1"/>
    <property type="molecule type" value="Genomic_DNA"/>
</dbReference>
<evidence type="ECO:0000313" key="9">
    <source>
        <dbReference type="Proteomes" id="UP001302429"/>
    </source>
</evidence>
<dbReference type="Gene3D" id="3.20.20.120">
    <property type="entry name" value="Enolase-like C-terminal domain"/>
    <property type="match status" value="1"/>
</dbReference>
<dbReference type="InterPro" id="IPR018110">
    <property type="entry name" value="Mandel_Rmase/mucon_lact_enz_CS"/>
</dbReference>
<dbReference type="Pfam" id="PF13378">
    <property type="entry name" value="MR_MLE_C"/>
    <property type="match status" value="1"/>
</dbReference>
<dbReference type="InterPro" id="IPR013342">
    <property type="entry name" value="Mandelate_racemase_C"/>
</dbReference>
<dbReference type="InterPro" id="IPR029065">
    <property type="entry name" value="Enolase_C-like"/>
</dbReference>
<evidence type="ECO:0000259" key="7">
    <source>
        <dbReference type="SMART" id="SM00922"/>
    </source>
</evidence>
<dbReference type="GO" id="GO:0009063">
    <property type="term" value="P:amino acid catabolic process"/>
    <property type="evidence" value="ECO:0007669"/>
    <property type="project" value="InterPro"/>
</dbReference>
<sequence>MNLNEGGARLRTGLTPEPVIVSATTADIRFPTSRFLDGSDAMNPDPDYSAAYVTLSADGLEGHGLAFTLGRGTDLVVAAIEALLPQVIGRSLDGIENDLAGFWRSLVGDSQYRWLGPEKGIIHLATAAIVNAVWDMLARRAGKPLWRYLADMPPEQVVSAIDFRHIADALPPELALDLLNRNLADKPARIARLEAEGHAAYTTSAGWLGYDDDKIRDLAGKAIADGWSAIKMKVGGNLADDIRRCAVLREVLGPDRLLMIDANQVWDVDQAIDWVKALADYNPYWIEEPISPDDILGHGRIRQAVAPIRVATGEHCHNRVMFKQFLQADAIDVVQVDACRLGGVNEVLSVLLLAAAFDKPVCPHAGGVGLCEYVQHISFFDAAAVASSAEGRMIEHAGHLHEHFIDPIRIRAGRYLAPELPGYSVEMKPASRAEYAFPNGSTWQS</sequence>
<dbReference type="InterPro" id="IPR046945">
    <property type="entry name" value="RHMD-like"/>
</dbReference>
<dbReference type="SFLD" id="SFLDG00179">
    <property type="entry name" value="mandelate_racemase"/>
    <property type="match status" value="1"/>
</dbReference>
<dbReference type="SMART" id="SM00922">
    <property type="entry name" value="MR_MLE"/>
    <property type="match status" value="1"/>
</dbReference>
<dbReference type="KEGG" id="acoa:RB602_02700"/>
<dbReference type="FunFam" id="3.20.20.120:FF:000007">
    <property type="entry name" value="Mitochondrial enolase superfamily member 1"/>
    <property type="match status" value="1"/>
</dbReference>
<dbReference type="GO" id="GO:0016052">
    <property type="term" value="P:carbohydrate catabolic process"/>
    <property type="evidence" value="ECO:0007669"/>
    <property type="project" value="InterPro"/>
</dbReference>